<keyword evidence="1" id="KW-0732">Signal</keyword>
<evidence type="ECO:0000313" key="2">
    <source>
        <dbReference type="EMBL" id="GAA4242063.1"/>
    </source>
</evidence>
<evidence type="ECO:0000313" key="3">
    <source>
        <dbReference type="Proteomes" id="UP001501710"/>
    </source>
</evidence>
<protein>
    <submittedName>
        <fullName evidence="2">Uncharacterized protein</fullName>
    </submittedName>
</protein>
<sequence>MKKNLRYVAIAFVIFYLLSSPNDAAGVVNNAFSQLGKAGNQLASFVNALGTPG</sequence>
<organism evidence="2 3">
    <name type="scientific">Actinomadura meridiana</name>
    <dbReference type="NCBI Taxonomy" id="559626"/>
    <lineage>
        <taxon>Bacteria</taxon>
        <taxon>Bacillati</taxon>
        <taxon>Actinomycetota</taxon>
        <taxon>Actinomycetes</taxon>
        <taxon>Streptosporangiales</taxon>
        <taxon>Thermomonosporaceae</taxon>
        <taxon>Actinomadura</taxon>
    </lineage>
</organism>
<dbReference type="RefSeq" id="WP_344907292.1">
    <property type="nucleotide sequence ID" value="NZ_BAABAS010000029.1"/>
</dbReference>
<feature type="signal peptide" evidence="1">
    <location>
        <begin position="1"/>
        <end position="24"/>
    </location>
</feature>
<keyword evidence="3" id="KW-1185">Reference proteome</keyword>
<name>A0ABP8CQN5_9ACTN</name>
<dbReference type="EMBL" id="BAABAS010000029">
    <property type="protein sequence ID" value="GAA4242063.1"/>
    <property type="molecule type" value="Genomic_DNA"/>
</dbReference>
<feature type="chain" id="PRO_5046185646" evidence="1">
    <location>
        <begin position="25"/>
        <end position="53"/>
    </location>
</feature>
<reference evidence="3" key="1">
    <citation type="journal article" date="2019" name="Int. J. Syst. Evol. Microbiol.">
        <title>The Global Catalogue of Microorganisms (GCM) 10K type strain sequencing project: providing services to taxonomists for standard genome sequencing and annotation.</title>
        <authorList>
            <consortium name="The Broad Institute Genomics Platform"/>
            <consortium name="The Broad Institute Genome Sequencing Center for Infectious Disease"/>
            <person name="Wu L."/>
            <person name="Ma J."/>
        </authorList>
    </citation>
    <scope>NUCLEOTIDE SEQUENCE [LARGE SCALE GENOMIC DNA]</scope>
    <source>
        <strain evidence="3">JCM 17440</strain>
    </source>
</reference>
<dbReference type="Proteomes" id="UP001501710">
    <property type="component" value="Unassembled WGS sequence"/>
</dbReference>
<gene>
    <name evidence="2" type="ORF">GCM10022254_73420</name>
</gene>
<comment type="caution">
    <text evidence="2">The sequence shown here is derived from an EMBL/GenBank/DDBJ whole genome shotgun (WGS) entry which is preliminary data.</text>
</comment>
<evidence type="ECO:0000256" key="1">
    <source>
        <dbReference type="SAM" id="SignalP"/>
    </source>
</evidence>
<accession>A0ABP8CQN5</accession>
<proteinExistence type="predicted"/>